<name>A0A1X6WSL8_9ENTE</name>
<keyword evidence="3" id="KW-1185">Reference proteome</keyword>
<evidence type="ECO:0000259" key="1">
    <source>
        <dbReference type="Pfam" id="PF02230"/>
    </source>
</evidence>
<dbReference type="Gene3D" id="3.40.50.1820">
    <property type="entry name" value="alpha/beta hydrolase"/>
    <property type="match status" value="1"/>
</dbReference>
<dbReference type="InterPro" id="IPR003140">
    <property type="entry name" value="PLipase/COase/thioEstase"/>
</dbReference>
<dbReference type="AlphaFoldDB" id="A0A1X6WSL8"/>
<organism evidence="2 3">
    <name type="scientific">Vagococcus fluvialis bH819</name>
    <dbReference type="NCBI Taxonomy" id="1255619"/>
    <lineage>
        <taxon>Bacteria</taxon>
        <taxon>Bacillati</taxon>
        <taxon>Bacillota</taxon>
        <taxon>Bacilli</taxon>
        <taxon>Lactobacillales</taxon>
        <taxon>Enterococcaceae</taxon>
        <taxon>Vagococcus</taxon>
    </lineage>
</organism>
<dbReference type="Pfam" id="PF02230">
    <property type="entry name" value="Abhydrolase_2"/>
    <property type="match status" value="1"/>
</dbReference>
<sequence>MEYTIKKGIEEEPVLILLHGTGGNENSLMDVGKALNDQATLIGIRGKTLENGYPRFFNRLEEGIFDEEDLEARAIELHEFILTLVKENQLDLADVVLVGYSNGANIGVRLLLDYPESYQKAVLFHPMYPVVVDDKTDLSQTHIFATMGEQDPIVTVFESYRVMELLKDRGAEIIEEWTKNHQLTFLEVERAKKWLNE</sequence>
<gene>
    <name evidence="2" type="ORF">FM121_14155</name>
</gene>
<dbReference type="Proteomes" id="UP000195918">
    <property type="component" value="Unassembled WGS sequence"/>
</dbReference>
<dbReference type="SUPFAM" id="SSF53474">
    <property type="entry name" value="alpha/beta-Hydrolases"/>
    <property type="match status" value="1"/>
</dbReference>
<accession>A0A1X6WSL8</accession>
<protein>
    <submittedName>
        <fullName evidence="2">Carboxylesterase</fullName>
        <ecNumber evidence="2">3.1.1.1</ecNumber>
    </submittedName>
</protein>
<proteinExistence type="predicted"/>
<dbReference type="InterPro" id="IPR029058">
    <property type="entry name" value="AB_hydrolase_fold"/>
</dbReference>
<keyword evidence="2" id="KW-0378">Hydrolase</keyword>
<evidence type="ECO:0000313" key="3">
    <source>
        <dbReference type="Proteomes" id="UP000195918"/>
    </source>
</evidence>
<reference evidence="3" key="1">
    <citation type="submission" date="2017-02" db="EMBL/GenBank/DDBJ databases">
        <authorList>
            <person name="Dridi B."/>
        </authorList>
    </citation>
    <scope>NUCLEOTIDE SEQUENCE [LARGE SCALE GENOMIC DNA]</scope>
    <source>
        <strain evidence="3">bH819</strain>
    </source>
</reference>
<feature type="domain" description="Phospholipase/carboxylesterase/thioesterase" evidence="1">
    <location>
        <begin position="5"/>
        <end position="194"/>
    </location>
</feature>
<dbReference type="OrthoDB" id="9796570at2"/>
<dbReference type="GO" id="GO:0106435">
    <property type="term" value="F:carboxylesterase activity"/>
    <property type="evidence" value="ECO:0007669"/>
    <property type="project" value="UniProtKB-EC"/>
</dbReference>
<dbReference type="EC" id="3.1.1.1" evidence="2"/>
<dbReference type="RefSeq" id="WP_086952856.1">
    <property type="nucleotide sequence ID" value="NZ_FWFD01000022.1"/>
</dbReference>
<evidence type="ECO:0000313" key="2">
    <source>
        <dbReference type="EMBL" id="SLM87239.1"/>
    </source>
</evidence>
<dbReference type="EMBL" id="FWFD01000022">
    <property type="protein sequence ID" value="SLM87239.1"/>
    <property type="molecule type" value="Genomic_DNA"/>
</dbReference>